<dbReference type="Gene3D" id="3.40.50.410">
    <property type="entry name" value="von Willebrand factor, type A domain"/>
    <property type="match status" value="1"/>
</dbReference>
<dbReference type="InterPro" id="IPR002881">
    <property type="entry name" value="DUF58"/>
</dbReference>
<organism evidence="3 4">
    <name type="scientific">Leptolyngbya subtilissima DQ-A4</name>
    <dbReference type="NCBI Taxonomy" id="2933933"/>
    <lineage>
        <taxon>Bacteria</taxon>
        <taxon>Bacillati</taxon>
        <taxon>Cyanobacteriota</taxon>
        <taxon>Cyanophyceae</taxon>
        <taxon>Leptolyngbyales</taxon>
        <taxon>Leptolyngbyaceae</taxon>
        <taxon>Leptolyngbya group</taxon>
        <taxon>Leptolyngbya</taxon>
    </lineage>
</organism>
<reference evidence="3 4" key="1">
    <citation type="submission" date="2022-04" db="EMBL/GenBank/DDBJ databases">
        <title>Positive selection, recombination, and allopatry shape intraspecific diversity of widespread and dominant cyanobacteria.</title>
        <authorList>
            <person name="Wei J."/>
            <person name="Shu W."/>
            <person name="Hu C."/>
        </authorList>
    </citation>
    <scope>NUCLEOTIDE SEQUENCE [LARGE SCALE GENOMIC DNA]</scope>
    <source>
        <strain evidence="3 4">DQ-A4</strain>
    </source>
</reference>
<evidence type="ECO:0000259" key="2">
    <source>
        <dbReference type="Pfam" id="PF01882"/>
    </source>
</evidence>
<feature type="transmembrane region" description="Helical" evidence="1">
    <location>
        <begin position="9"/>
        <end position="27"/>
    </location>
</feature>
<sequence length="440" mass="48961">MAIIPTGRTYGLLLGGGLVVTLLTNFFDSPNRLIVALLALLLFNVAVIAVMFWDGFRVKSRLATIKRDPLHRLSIGRDNPISLHGESSTPVRLRLFDNYPTAFDGTTMPLAIHLSGREPETLTFTVNPKQRGKYPWGDLQIQQRSPLGLAWADWTIPATETVAVYPDLIGLNQLSVKLALQSTGTLKQKRRMGVGTEFAELREYGTGDDPRFIDWKATARLSQPLVRVLEPEREQTLLILLDRGRLMTAQVQGLNRFDWGMNAALSLALAGVSRGDRVGLGIFDRTLHTWLPPKGGRANFQQMIDRLTPIQPVLEESDYLAAATHAAQQQHRRSLVVLITDIVDETASAELLSALARLRPRHLPFCITLRDPAIDRQAHQSTTEVDAAYQRAVALDLLSQREAAFARLKRRGVLVLDAPAHQISDPLVESYLRIKSQGKL</sequence>
<accession>A0ABV0K1I7</accession>
<name>A0ABV0K1I7_9CYAN</name>
<keyword evidence="1" id="KW-0812">Transmembrane</keyword>
<feature type="transmembrane region" description="Helical" evidence="1">
    <location>
        <begin position="33"/>
        <end position="53"/>
    </location>
</feature>
<evidence type="ECO:0000313" key="3">
    <source>
        <dbReference type="EMBL" id="MEP0946340.1"/>
    </source>
</evidence>
<protein>
    <submittedName>
        <fullName evidence="3">DUF58 domain-containing protein</fullName>
    </submittedName>
</protein>
<dbReference type="InterPro" id="IPR036465">
    <property type="entry name" value="vWFA_dom_sf"/>
</dbReference>
<dbReference type="SUPFAM" id="SSF53300">
    <property type="entry name" value="vWA-like"/>
    <property type="match status" value="1"/>
</dbReference>
<dbReference type="PANTHER" id="PTHR33608">
    <property type="entry name" value="BLL2464 PROTEIN"/>
    <property type="match status" value="1"/>
</dbReference>
<proteinExistence type="predicted"/>
<keyword evidence="1" id="KW-0472">Membrane</keyword>
<keyword evidence="4" id="KW-1185">Reference proteome</keyword>
<evidence type="ECO:0000313" key="4">
    <source>
        <dbReference type="Proteomes" id="UP001482513"/>
    </source>
</evidence>
<dbReference type="Pfam" id="PF01882">
    <property type="entry name" value="DUF58"/>
    <property type="match status" value="1"/>
</dbReference>
<dbReference type="EMBL" id="JAMPKX010000002">
    <property type="protein sequence ID" value="MEP0946340.1"/>
    <property type="molecule type" value="Genomic_DNA"/>
</dbReference>
<gene>
    <name evidence="3" type="ORF">NC992_05600</name>
</gene>
<evidence type="ECO:0000256" key="1">
    <source>
        <dbReference type="SAM" id="Phobius"/>
    </source>
</evidence>
<dbReference type="PANTHER" id="PTHR33608:SF3">
    <property type="entry name" value="SLR2013 PROTEIN"/>
    <property type="match status" value="1"/>
</dbReference>
<keyword evidence="1" id="KW-1133">Transmembrane helix</keyword>
<comment type="caution">
    <text evidence="3">The sequence shown here is derived from an EMBL/GenBank/DDBJ whole genome shotgun (WGS) entry which is preliminary data.</text>
</comment>
<feature type="domain" description="DUF58" evidence="2">
    <location>
        <begin position="200"/>
        <end position="373"/>
    </location>
</feature>
<dbReference type="Proteomes" id="UP001482513">
    <property type="component" value="Unassembled WGS sequence"/>
</dbReference>
<dbReference type="RefSeq" id="WP_190695732.1">
    <property type="nucleotide sequence ID" value="NZ_JAMPKX010000002.1"/>
</dbReference>